<feature type="compositionally biased region" description="Polar residues" evidence="1">
    <location>
        <begin position="660"/>
        <end position="676"/>
    </location>
</feature>
<gene>
    <name evidence="2" type="ORF">M513_07576</name>
    <name evidence="3" type="ORF">M514_07576</name>
</gene>
<feature type="compositionally biased region" description="Polar residues" evidence="1">
    <location>
        <begin position="308"/>
        <end position="321"/>
    </location>
</feature>
<sequence length="895" mass="95940">MNSQSQYFMFHGAERQTLNTPASTQLTAPGHAHQPWNDWYRNCMVDAATAAAFPFSMGNDRSAQLLLPNFYSGFPQQTVSPLAVAGKDPGACQSSFHATPPLHGMMRTADVTQGNPGAMSGLVQRSATNNFPVATGLDGGVQTPLPSGMYFPTPTPSNTSRFCSNDPVGMCSVGAAPSFGINSTVLDSQAATMVAQAAALANHCSTNFYGAGSHGSTFFGGLPHQSNAMHPSMALASKPRQSPCLGVSSVVHHHPHHHVQQQPTQQQQQQHASQPMMTHTGSGMPSMVNAVDLNNGAVQVGYSPQSSVRSLPPYSNDSFESSKAHQGIAMTQGYPSPATHYSQQQQQLSASPLDAHLQPSFLKGNYLQQQTATAQQQTVVMSQRNIVNGSIPVTDQSTCHLAAEAGRLQSFSSQNVVQQQQQQHPGFLSSMGQQCFQHSQFLPNTTAVRMNEATYKQFPSTADCQPTVGMQPGMPNVCQGENIHKAHHLQGQVLEQNAGVMAPTVSKPKRRDRQRRKEREIAEVDQALNRHLTMLARSSRAADSVSLKYETTKSYDGTPSKAPFAAEFLRAPFVLPIDRPSSSSSELLSRCDSTSPVQFTYLPLSPTNDSPFVPGAWKGTTISHLYIKNPLEATNSPAGTPGDSNSPSKKGGSNKVPVYKQQNRLEPIVGQSSGSLESRDGGGSSPYNFNEYDFETAKPNSSSFLVNNSNSGATVSSPSSKLSGDRQERLIDDEVKQKLLNISTLHPELRSAVGATSLVDAQASSYPRLILRIPKECLNEANSQPCLDQEGRMRKRRRTKKKETNPEVPIAPAITSSRDGSSVKASTSNCLTNLFPFGQAACGITTGGNSRSSFSITSSGGGHYALLCSQHSGFQSGQLIGFGHCVRFQGGEPGI</sequence>
<dbReference type="EMBL" id="KL367517">
    <property type="protein sequence ID" value="KFD67210.1"/>
    <property type="molecule type" value="Genomic_DNA"/>
</dbReference>
<reference evidence="2 4" key="1">
    <citation type="journal article" date="2014" name="Nat. Genet.">
        <title>Genome and transcriptome of the porcine whipworm Trichuris suis.</title>
        <authorList>
            <person name="Jex A.R."/>
            <person name="Nejsum P."/>
            <person name="Schwarz E.M."/>
            <person name="Hu L."/>
            <person name="Young N.D."/>
            <person name="Hall R.S."/>
            <person name="Korhonen P.K."/>
            <person name="Liao S."/>
            <person name="Thamsborg S."/>
            <person name="Xia J."/>
            <person name="Xu P."/>
            <person name="Wang S."/>
            <person name="Scheerlinck J.P."/>
            <person name="Hofmann A."/>
            <person name="Sternberg P.W."/>
            <person name="Wang J."/>
            <person name="Gasser R.B."/>
        </authorList>
    </citation>
    <scope>NUCLEOTIDE SEQUENCE [LARGE SCALE GENOMIC DNA]</scope>
    <source>
        <strain evidence="3">DCEP-RM93F</strain>
        <strain evidence="2">DCEP-RM93M</strain>
    </source>
</reference>
<dbReference type="Proteomes" id="UP000030764">
    <property type="component" value="Unassembled WGS sequence"/>
</dbReference>
<feature type="region of interest" description="Disordered" evidence="1">
    <location>
        <begin position="251"/>
        <end position="280"/>
    </location>
</feature>
<evidence type="ECO:0000256" key="1">
    <source>
        <dbReference type="SAM" id="MobiDB-lite"/>
    </source>
</evidence>
<feature type="region of interest" description="Disordered" evidence="1">
    <location>
        <begin position="790"/>
        <end position="822"/>
    </location>
</feature>
<feature type="compositionally biased region" description="Polar residues" evidence="1">
    <location>
        <begin position="712"/>
        <end position="722"/>
    </location>
</feature>
<feature type="compositionally biased region" description="Low complexity" evidence="1">
    <location>
        <begin position="641"/>
        <end position="655"/>
    </location>
</feature>
<evidence type="ECO:0000313" key="4">
    <source>
        <dbReference type="Proteomes" id="UP000030764"/>
    </source>
</evidence>
<dbReference type="Proteomes" id="UP000030758">
    <property type="component" value="Unassembled WGS sequence"/>
</dbReference>
<protein>
    <submittedName>
        <fullName evidence="2">Uncharacterized protein</fullName>
    </submittedName>
</protein>
<organism evidence="2 4">
    <name type="scientific">Trichuris suis</name>
    <name type="common">pig whipworm</name>
    <dbReference type="NCBI Taxonomy" id="68888"/>
    <lineage>
        <taxon>Eukaryota</taxon>
        <taxon>Metazoa</taxon>
        <taxon>Ecdysozoa</taxon>
        <taxon>Nematoda</taxon>
        <taxon>Enoplea</taxon>
        <taxon>Dorylaimia</taxon>
        <taxon>Trichinellida</taxon>
        <taxon>Trichuridae</taxon>
        <taxon>Trichuris</taxon>
    </lineage>
</organism>
<dbReference type="AlphaFoldDB" id="A0A085M2T0"/>
<feature type="compositionally biased region" description="Low complexity" evidence="1">
    <location>
        <begin position="260"/>
        <end position="275"/>
    </location>
</feature>
<dbReference type="EMBL" id="KL363238">
    <property type="protein sequence ID" value="KFD51526.1"/>
    <property type="molecule type" value="Genomic_DNA"/>
</dbReference>
<feature type="compositionally biased region" description="Low complexity" evidence="1">
    <location>
        <begin position="700"/>
        <end position="711"/>
    </location>
</feature>
<accession>A0A085M2T0</accession>
<feature type="region of interest" description="Disordered" evidence="1">
    <location>
        <begin position="308"/>
        <end position="351"/>
    </location>
</feature>
<proteinExistence type="predicted"/>
<evidence type="ECO:0000313" key="2">
    <source>
        <dbReference type="EMBL" id="KFD51526.1"/>
    </source>
</evidence>
<name>A0A085M2T0_9BILA</name>
<keyword evidence="4" id="KW-1185">Reference proteome</keyword>
<feature type="region of interest" description="Disordered" evidence="1">
    <location>
        <begin position="633"/>
        <end position="726"/>
    </location>
</feature>
<evidence type="ECO:0000313" key="3">
    <source>
        <dbReference type="EMBL" id="KFD67210.1"/>
    </source>
</evidence>